<evidence type="ECO:0000313" key="6">
    <source>
        <dbReference type="EMBL" id="KKL47582.1"/>
    </source>
</evidence>
<gene>
    <name evidence="6" type="ORF">LCGC14_2334140</name>
</gene>
<evidence type="ECO:0000256" key="3">
    <source>
        <dbReference type="ARBA" id="ARBA00022801"/>
    </source>
</evidence>
<feature type="non-terminal residue" evidence="6">
    <location>
        <position position="1"/>
    </location>
</feature>
<dbReference type="SUPFAM" id="SSF52743">
    <property type="entry name" value="Subtilisin-like"/>
    <property type="match status" value="1"/>
</dbReference>
<dbReference type="PANTHER" id="PTHR43806">
    <property type="entry name" value="PEPTIDASE S8"/>
    <property type="match status" value="1"/>
</dbReference>
<comment type="caution">
    <text evidence="6">The sequence shown here is derived from an EMBL/GenBank/DDBJ whole genome shotgun (WGS) entry which is preliminary data.</text>
</comment>
<dbReference type="InterPro" id="IPR050131">
    <property type="entry name" value="Peptidase_S8_subtilisin-like"/>
</dbReference>
<evidence type="ECO:0000256" key="1">
    <source>
        <dbReference type="ARBA" id="ARBA00011073"/>
    </source>
</evidence>
<dbReference type="PROSITE" id="PS51892">
    <property type="entry name" value="SUBTILASE"/>
    <property type="match status" value="1"/>
</dbReference>
<feature type="domain" description="Peptidase S8/S53" evidence="5">
    <location>
        <begin position="5"/>
        <end position="140"/>
    </location>
</feature>
<dbReference type="AlphaFoldDB" id="A0A0F9F8Y5"/>
<evidence type="ECO:0000256" key="2">
    <source>
        <dbReference type="ARBA" id="ARBA00022670"/>
    </source>
</evidence>
<dbReference type="Pfam" id="PF00082">
    <property type="entry name" value="Peptidase_S8"/>
    <property type="match status" value="1"/>
</dbReference>
<keyword evidence="4" id="KW-0720">Serine protease</keyword>
<evidence type="ECO:0000256" key="4">
    <source>
        <dbReference type="ARBA" id="ARBA00022825"/>
    </source>
</evidence>
<evidence type="ECO:0000259" key="5">
    <source>
        <dbReference type="Pfam" id="PF00082"/>
    </source>
</evidence>
<dbReference type="InterPro" id="IPR000209">
    <property type="entry name" value="Peptidase_S8/S53_dom"/>
</dbReference>
<dbReference type="PANTHER" id="PTHR43806:SF11">
    <property type="entry name" value="CEREVISIN-RELATED"/>
    <property type="match status" value="1"/>
</dbReference>
<reference evidence="6" key="1">
    <citation type="journal article" date="2015" name="Nature">
        <title>Complex archaea that bridge the gap between prokaryotes and eukaryotes.</title>
        <authorList>
            <person name="Spang A."/>
            <person name="Saw J.H."/>
            <person name="Jorgensen S.L."/>
            <person name="Zaremba-Niedzwiedzka K."/>
            <person name="Martijn J."/>
            <person name="Lind A.E."/>
            <person name="van Eijk R."/>
            <person name="Schleper C."/>
            <person name="Guy L."/>
            <person name="Ettema T.J."/>
        </authorList>
    </citation>
    <scope>NUCLEOTIDE SEQUENCE</scope>
</reference>
<keyword evidence="2" id="KW-0645">Protease</keyword>
<accession>A0A0F9F8Y5</accession>
<dbReference type="InterPro" id="IPR036852">
    <property type="entry name" value="Peptidase_S8/S53_dom_sf"/>
</dbReference>
<dbReference type="EMBL" id="LAZR01033615">
    <property type="protein sequence ID" value="KKL47582.1"/>
    <property type="molecule type" value="Genomic_DNA"/>
</dbReference>
<keyword evidence="3" id="KW-0378">Hydrolase</keyword>
<protein>
    <recommendedName>
        <fullName evidence="5">Peptidase S8/S53 domain-containing protein</fullName>
    </recommendedName>
</protein>
<dbReference type="Gene3D" id="3.40.50.200">
    <property type="entry name" value="Peptidase S8/S53 domain"/>
    <property type="match status" value="1"/>
</dbReference>
<organism evidence="6">
    <name type="scientific">marine sediment metagenome</name>
    <dbReference type="NCBI Taxonomy" id="412755"/>
    <lineage>
        <taxon>unclassified sequences</taxon>
        <taxon>metagenomes</taxon>
        <taxon>ecological metagenomes</taxon>
    </lineage>
</organism>
<dbReference type="GO" id="GO:0004252">
    <property type="term" value="F:serine-type endopeptidase activity"/>
    <property type="evidence" value="ECO:0007669"/>
    <property type="project" value="InterPro"/>
</dbReference>
<sequence length="149" mass="15188">ATLVSRGIIVVVAAGNSGPAEDTIGCPGCAPDSLTVAAVDRNEKPAAFSSRGGAEFPLKPDVAAPGVDIYSGTSRGSVIDIQEAPAGVGFAAISGTSMATPHVGGFCAMLKHMDPKITTAQIKRTMAARGHGKDFITGWGVPKWSYFAK</sequence>
<dbReference type="GO" id="GO:0006508">
    <property type="term" value="P:proteolysis"/>
    <property type="evidence" value="ECO:0007669"/>
    <property type="project" value="UniProtKB-KW"/>
</dbReference>
<comment type="similarity">
    <text evidence="1">Belongs to the peptidase S8 family.</text>
</comment>
<proteinExistence type="inferred from homology"/>
<name>A0A0F9F8Y5_9ZZZZ</name>